<evidence type="ECO:0000313" key="2">
    <source>
        <dbReference type="Proteomes" id="UP000622017"/>
    </source>
</evidence>
<dbReference type="Proteomes" id="UP000622017">
    <property type="component" value="Unassembled WGS sequence"/>
</dbReference>
<gene>
    <name evidence="1" type="ORF">H8B15_03325</name>
</gene>
<comment type="caution">
    <text evidence="1">The sequence shown here is derived from an EMBL/GenBank/DDBJ whole genome shotgun (WGS) entry which is preliminary data.</text>
</comment>
<name>A0ABR7MFT5_9BACT</name>
<protein>
    <recommendedName>
        <fullName evidence="3">Antitoxin VbhA domain-containing protein</fullName>
    </recommendedName>
</protein>
<organism evidence="1 2">
    <name type="scientific">Hymenobacter citatus</name>
    <dbReference type="NCBI Taxonomy" id="2763506"/>
    <lineage>
        <taxon>Bacteria</taxon>
        <taxon>Pseudomonadati</taxon>
        <taxon>Bacteroidota</taxon>
        <taxon>Cytophagia</taxon>
        <taxon>Cytophagales</taxon>
        <taxon>Hymenobacteraceae</taxon>
        <taxon>Hymenobacter</taxon>
    </lineage>
</organism>
<evidence type="ECO:0008006" key="3">
    <source>
        <dbReference type="Google" id="ProtNLM"/>
    </source>
</evidence>
<proteinExistence type="predicted"/>
<sequence>MAHNPKFGPFAQTQQQRAHVLRQMLIVRENMGLKTPARAQALYQRYVAGELSWQEVCDLLAAPCALPSPVPFGSDRQSL</sequence>
<reference evidence="1 2" key="1">
    <citation type="submission" date="2020-08" db="EMBL/GenBank/DDBJ databases">
        <title>Hymenobacter sp.</title>
        <authorList>
            <person name="Kim M.K."/>
        </authorList>
    </citation>
    <scope>NUCLEOTIDE SEQUENCE [LARGE SCALE GENOMIC DNA]</scope>
    <source>
        <strain evidence="1 2">BT507</strain>
    </source>
</reference>
<dbReference type="EMBL" id="JACSCY010000002">
    <property type="protein sequence ID" value="MBC6609938.1"/>
    <property type="molecule type" value="Genomic_DNA"/>
</dbReference>
<evidence type="ECO:0000313" key="1">
    <source>
        <dbReference type="EMBL" id="MBC6609938.1"/>
    </source>
</evidence>
<dbReference type="RefSeq" id="WP_187318243.1">
    <property type="nucleotide sequence ID" value="NZ_JACSCY010000002.1"/>
</dbReference>
<accession>A0ABR7MFT5</accession>
<keyword evidence="2" id="KW-1185">Reference proteome</keyword>